<sequence length="38" mass="4104">MQSNRLICILGINAFFALGKKAAREMHGPDSGSPFLIV</sequence>
<comment type="caution">
    <text evidence="1">The sequence shown here is derived from an EMBL/GenBank/DDBJ whole genome shotgun (WGS) entry which is preliminary data.</text>
</comment>
<organism evidence="1">
    <name type="scientific">gut metagenome</name>
    <dbReference type="NCBI Taxonomy" id="749906"/>
    <lineage>
        <taxon>unclassified sequences</taxon>
        <taxon>metagenomes</taxon>
        <taxon>organismal metagenomes</taxon>
    </lineage>
</organism>
<protein>
    <submittedName>
        <fullName evidence="1">Uncharacterized protein</fullName>
    </submittedName>
</protein>
<evidence type="ECO:0000313" key="1">
    <source>
        <dbReference type="EMBL" id="EJX11022.1"/>
    </source>
</evidence>
<dbReference type="EMBL" id="AMCI01000007">
    <property type="protein sequence ID" value="EJX11022.1"/>
    <property type="molecule type" value="Genomic_DNA"/>
</dbReference>
<dbReference type="AlphaFoldDB" id="J9GRF9"/>
<accession>J9GRF9</accession>
<name>J9GRF9_9ZZZZ</name>
<gene>
    <name evidence="1" type="ORF">EVA_00296</name>
</gene>
<reference evidence="1" key="1">
    <citation type="journal article" date="2012" name="PLoS ONE">
        <title>Gene sets for utilization of primary and secondary nutrition supplies in the distal gut of endangered iberian lynx.</title>
        <authorList>
            <person name="Alcaide M."/>
            <person name="Messina E."/>
            <person name="Richter M."/>
            <person name="Bargiela R."/>
            <person name="Peplies J."/>
            <person name="Huws S.A."/>
            <person name="Newbold C.J."/>
            <person name="Golyshin P.N."/>
            <person name="Simon M.A."/>
            <person name="Lopez G."/>
            <person name="Yakimov M.M."/>
            <person name="Ferrer M."/>
        </authorList>
    </citation>
    <scope>NUCLEOTIDE SEQUENCE</scope>
</reference>
<proteinExistence type="predicted"/>